<dbReference type="InterPro" id="IPR052194">
    <property type="entry name" value="MESH1"/>
</dbReference>
<comment type="caution">
    <text evidence="2">The sequence shown here is derived from an EMBL/GenBank/DDBJ whole genome shotgun (WGS) entry which is preliminary data.</text>
</comment>
<dbReference type="AlphaFoldDB" id="A0A4R1GDF0"/>
<accession>A0A4R1GDF0</accession>
<dbReference type="SUPFAM" id="SSF109604">
    <property type="entry name" value="HD-domain/PDEase-like"/>
    <property type="match status" value="1"/>
</dbReference>
<reference evidence="2 3" key="1">
    <citation type="submission" date="2019-03" db="EMBL/GenBank/DDBJ databases">
        <title>Genomic Encyclopedia of Archaeal and Bacterial Type Strains, Phase II (KMG-II): from individual species to whole genera.</title>
        <authorList>
            <person name="Goeker M."/>
        </authorList>
    </citation>
    <scope>NUCLEOTIDE SEQUENCE [LARGE SCALE GENOMIC DNA]</scope>
    <source>
        <strain evidence="2 3">DSM 27697</strain>
    </source>
</reference>
<evidence type="ECO:0000259" key="1">
    <source>
        <dbReference type="SMART" id="SM00471"/>
    </source>
</evidence>
<dbReference type="Proteomes" id="UP000294546">
    <property type="component" value="Unassembled WGS sequence"/>
</dbReference>
<dbReference type="PANTHER" id="PTHR46246:SF1">
    <property type="entry name" value="GUANOSINE-3',5'-BIS(DIPHOSPHATE) 3'-PYROPHOSPHOHYDROLASE MESH1"/>
    <property type="match status" value="1"/>
</dbReference>
<dbReference type="InterPro" id="IPR003607">
    <property type="entry name" value="HD/PDEase_dom"/>
</dbReference>
<protein>
    <submittedName>
        <fullName evidence="2">Metal dependent phosphohydrolase</fullName>
    </submittedName>
</protein>
<keyword evidence="3" id="KW-1185">Reference proteome</keyword>
<evidence type="ECO:0000313" key="2">
    <source>
        <dbReference type="EMBL" id="TCK04893.1"/>
    </source>
</evidence>
<dbReference type="Pfam" id="PF13328">
    <property type="entry name" value="HD_4"/>
    <property type="match status" value="1"/>
</dbReference>
<gene>
    <name evidence="2" type="ORF">CLV83_3342</name>
</gene>
<name>A0A4R1GDF0_9GAMM</name>
<feature type="domain" description="HD/PDEase" evidence="1">
    <location>
        <begin position="33"/>
        <end position="141"/>
    </location>
</feature>
<dbReference type="EMBL" id="SMFU01000010">
    <property type="protein sequence ID" value="TCK04893.1"/>
    <property type="molecule type" value="Genomic_DNA"/>
</dbReference>
<sequence length="182" mass="20452">MGNNKMRSEVNRDLLKALELAARKHRSQTRKYDGSPYINHLIEVAYLLSEVAGVSDQGLLQAAVLHDILEDTDTSKEELKTEFSDRTLSLILAVTDDKTLTLEERRAEQISHLKTASRDVKLLKLADHCSNIAAIPGSWPEAKVEGYLAWSQSLAQLCFDASEELAQEYRSRLDLSLNLLEI</sequence>
<evidence type="ECO:0000313" key="3">
    <source>
        <dbReference type="Proteomes" id="UP000294546"/>
    </source>
</evidence>
<dbReference type="SMART" id="SM00471">
    <property type="entry name" value="HDc"/>
    <property type="match status" value="1"/>
</dbReference>
<keyword evidence="2" id="KW-0378">Hydrolase</keyword>
<dbReference type="Gene3D" id="1.10.3210.10">
    <property type="entry name" value="Hypothetical protein af1432"/>
    <property type="match status" value="1"/>
</dbReference>
<organism evidence="2 3">
    <name type="scientific">Marinobacterium mangrovicola</name>
    <dbReference type="NCBI Taxonomy" id="1476959"/>
    <lineage>
        <taxon>Bacteria</taxon>
        <taxon>Pseudomonadati</taxon>
        <taxon>Pseudomonadota</taxon>
        <taxon>Gammaproteobacteria</taxon>
        <taxon>Oceanospirillales</taxon>
        <taxon>Oceanospirillaceae</taxon>
        <taxon>Marinobacterium</taxon>
    </lineage>
</organism>
<dbReference type="PANTHER" id="PTHR46246">
    <property type="entry name" value="GUANOSINE-3',5'-BIS(DIPHOSPHATE) 3'-PYROPHOSPHOHYDROLASE MESH1"/>
    <property type="match status" value="1"/>
</dbReference>
<proteinExistence type="predicted"/>
<dbReference type="GO" id="GO:0008893">
    <property type="term" value="F:guanosine-3',5'-bis(diphosphate) 3'-diphosphatase activity"/>
    <property type="evidence" value="ECO:0007669"/>
    <property type="project" value="TreeGrafter"/>
</dbReference>